<feature type="transmembrane region" description="Helical" evidence="2">
    <location>
        <begin position="1028"/>
        <end position="1052"/>
    </location>
</feature>
<dbReference type="Proteomes" id="UP000613740">
    <property type="component" value="Unassembled WGS sequence"/>
</dbReference>
<feature type="transmembrane region" description="Helical" evidence="2">
    <location>
        <begin position="2614"/>
        <end position="2639"/>
    </location>
</feature>
<dbReference type="GO" id="GO:0000148">
    <property type="term" value="C:1,3-beta-D-glucan synthase complex"/>
    <property type="evidence" value="ECO:0007669"/>
    <property type="project" value="InterPro"/>
</dbReference>
<evidence type="ECO:0000313" key="4">
    <source>
        <dbReference type="EMBL" id="KAG2432002.1"/>
    </source>
</evidence>
<proteinExistence type="predicted"/>
<feature type="compositionally biased region" description="Low complexity" evidence="1">
    <location>
        <begin position="743"/>
        <end position="759"/>
    </location>
</feature>
<feature type="compositionally biased region" description="Low complexity" evidence="1">
    <location>
        <begin position="3284"/>
        <end position="3298"/>
    </location>
</feature>
<dbReference type="GO" id="GO:0003843">
    <property type="term" value="F:1,3-beta-D-glucan synthase activity"/>
    <property type="evidence" value="ECO:0007669"/>
    <property type="project" value="InterPro"/>
</dbReference>
<feature type="region of interest" description="Disordered" evidence="1">
    <location>
        <begin position="313"/>
        <end position="363"/>
    </location>
</feature>
<feature type="region of interest" description="Disordered" evidence="1">
    <location>
        <begin position="1749"/>
        <end position="1772"/>
    </location>
</feature>
<feature type="transmembrane region" description="Helical" evidence="2">
    <location>
        <begin position="913"/>
        <end position="941"/>
    </location>
</feature>
<keyword evidence="2" id="KW-1133">Transmembrane helix</keyword>
<feature type="region of interest" description="Disordered" evidence="1">
    <location>
        <begin position="2861"/>
        <end position="2991"/>
    </location>
</feature>
<feature type="compositionally biased region" description="Low complexity" evidence="1">
    <location>
        <begin position="2891"/>
        <end position="2906"/>
    </location>
</feature>
<dbReference type="OrthoDB" id="542883at2759"/>
<feature type="compositionally biased region" description="Polar residues" evidence="1">
    <location>
        <begin position="2865"/>
        <end position="2876"/>
    </location>
</feature>
<gene>
    <name evidence="4" type="ORF">HYH02_013073</name>
</gene>
<keyword evidence="5" id="KW-1185">Reference proteome</keyword>
<dbReference type="PANTHER" id="PTHR12741:SF48">
    <property type="entry name" value="1,3-BETA-GLUCAN SYNTHASE COMPONENT FKS1-RELATED"/>
    <property type="match status" value="1"/>
</dbReference>
<feature type="transmembrane region" description="Helical" evidence="2">
    <location>
        <begin position="2521"/>
        <end position="2543"/>
    </location>
</feature>
<accession>A0A835SUX5</accession>
<feature type="domain" description="Glycosyl transferase 48" evidence="3">
    <location>
        <begin position="2070"/>
        <end position="2495"/>
    </location>
</feature>
<feature type="transmembrane region" description="Helical" evidence="2">
    <location>
        <begin position="2294"/>
        <end position="2317"/>
    </location>
</feature>
<feature type="region of interest" description="Disordered" evidence="1">
    <location>
        <begin position="1997"/>
        <end position="2025"/>
    </location>
</feature>
<feature type="compositionally biased region" description="Gly residues" evidence="1">
    <location>
        <begin position="1763"/>
        <end position="1772"/>
    </location>
</feature>
<feature type="compositionally biased region" description="Low complexity" evidence="1">
    <location>
        <begin position="694"/>
        <end position="714"/>
    </location>
</feature>
<feature type="transmembrane region" description="Helical" evidence="2">
    <location>
        <begin position="1180"/>
        <end position="1202"/>
    </location>
</feature>
<keyword evidence="2" id="KW-0472">Membrane</keyword>
<feature type="transmembrane region" description="Helical" evidence="2">
    <location>
        <begin position="2549"/>
        <end position="2567"/>
    </location>
</feature>
<organism evidence="4 5">
    <name type="scientific">Chlamydomonas schloesseri</name>
    <dbReference type="NCBI Taxonomy" id="2026947"/>
    <lineage>
        <taxon>Eukaryota</taxon>
        <taxon>Viridiplantae</taxon>
        <taxon>Chlorophyta</taxon>
        <taxon>core chlorophytes</taxon>
        <taxon>Chlorophyceae</taxon>
        <taxon>CS clade</taxon>
        <taxon>Chlamydomonadales</taxon>
        <taxon>Chlamydomonadaceae</taxon>
        <taxon>Chlamydomonas</taxon>
    </lineage>
</organism>
<sequence>MLGADASPDEWDDTVAIYCLAFGVQFGFQTFTSRKVPGGAAPDAAFFPSTTFIATHGLTAALRDVASRITTTAAPSTPQHLAGLAAAVRELHATIFAPYATWLRAARLRRPPGPGRQHLHSGSSSGSPPDADSLQLELADLALYWLIYAEAANLRHTPEMTWFIFFCAQRSWQAMQVFNHLKLHRDALAALAAQPWLAAHGPGLPRALRSLHTAYRRYLAGGGAAAPGGGPGGLMSEATLTLPYGSGTTAAAAATATTTTAGGAGDAEAERASVRVTVLADGSVSMPYNPASAATPKMAKTRMTDAGMEVTDVDASDDVGAPGSGSGSGSGAGSSPSDDVRDTRGHRRRMGTESPLLPLPPASLAGGIGSSKASASAVALNAHSSVATSLATATAEKTFVGGNSLPLAYPYPASASASAASAASATGPAPRHHSAFAATAAGAAASSEIQHATGATASHGHGHGHAFATASRLTPMASTPTAPMWDPRVAPADYRELLLRICPNQAAVAAALAASGCGTAAGPAAPAAAAAPPAADPAKRGGAGGGFFLERVLQPLFLFLTEQVYELGQARRQGLESAVRIGYDDVSESMAHPKVVAAALAALPWANTIVTDARAAGFERVDRRTGTVASGGPNASAAMPRAAIHDEELFWSRLLKLGDLTPHIASARIPWMGDMAHYRPQLLKLITGVGAADSSAATGPGAGAATAANDSSVRQRQRWEAQARRHQRRQARRAGGGGGGGTDSAAASDSDAGGRSGAESDLEAPALTSEQASQAAAAAQALSPEAAAELTSLRGANAAADWWARHVLRKTFVEHRSLAMPLLAFARVYQFQLLWFYLLALWSWADPAERMAWIASAAALHWGSHCLLWSAQAVLSAGAAMKRSGTLIPFYSSKQGKPQRGSGPAAPTNAHGLLWWVVQVWLLGLCWGALGAALYIAYIVWPNHDLYGLQCYPLLWERSCYWWIAVVYFGVVVLYELLYRQLNLGGYARAHIYDRLLRLVPSGGTASAASAASPMYDPATFLRTGLSYLLGNGALWAAALGLKFVIDWFVLVQPAGPRLAEIMSTNLLAWSFYVPWGWWPEGWPRNFTIDMDPCMAAALVIVLFMLSMVSSSVSYSVACAVLGALQGVRQGLGAIRHWVHIRAGFHRVQLAMRTKLLVASGAEPRMKESRSFAYRAARTLFTGLGSLLLLPFTAVISLLRWARCLPPPRDDKPKSWEQREETLSLTAPFWNAVVRSMRGRDLLSNREAEALSFVAVSLSPASMMATWRRNGSVGAGAATMRQSVGAAAEGAAARGPRETYLPPVAIYVAQIPAMVITGSATAEQLEALQEAYLYLLHLLVAVGAIPRSAPPAAGAADPAADAAAAAAADAAAHVCPDLHKDNFHPDKFMYMPARAGSHKRLVARRELLGAVVALVRALGDTGKVYKDTAAAAAQAQAATGGGNKAGAAALAARGRAIEKLCMALHAVARCMTQMHDLPWSVGVIANRVVVRQHYHQPAVRAALDRGFAALVAVSRNNATAWGAQHLPTYEDFAKVASWLLAILRPSDEGTAPSNAEALALLADFCAGLLHPELPTPPRVEAMRSVSTLIPHYQETVMYALSSADARRVLERAASAAGAAGGSAGATAQRNAGAGGAGGANLPALEGNLADDEVLFKNDDGAPSELLQYLVSEFPDEFRNLLERCKGLAPLGKGEAPYVLEDFLPFGRLYAHRAQLLLWASFRGQVLARTVDGMCMYGTALAMQAVQDAMTASPPSGPSPSKGGAAGGGAGGEGRLRLTGVQKLMVRGIMRDTSLGVEELVAQLQDVVPGLGPLLERKYGLVVSSQVYAKMAGSANLADRWRAHGIRMLATRYPLLRVAYLEADGEALTLFKAPDFTYRVTHQASVLVRAVPVQEELERRRAARAERAAAAAAAAAAEYGGSSSHHHMMLGGGNLYGAGGASSAAVPPVAGGSAAATGVTLTSGSWLQQSPMAGGAGGSAAAAAAAVIASLETCSILDGTPRGGSSDGEDSDGEGAGGDGATSHGDDGAGAALRLWRRRYQLKHLDAAELEVLFRQQLPVNYYDTAASGVGVILGEGKPENQNTAVAYCTGVVLQTIDMNQDNSLAQAFKLRNATREFEPLGPGKQQQQVAIVGYPEWIFSYRCGLLADLAAATERTFGTQIQRVMAYPSAVRCHYGHPDLWNKLFSMTRGGISKANAAQHVSEDVFGGYNALKRGGLSKYVSYISVGKGRDMGLDSILGFEAKISKGCAEQLMSRDVRFLGCHTDFFRSLSLYATGPGHFVNTWLTMQTIQLGVWVQLLLVLGGVGSQGGSLAAALGAVQILQLGTLPLLGYLFNLWLEAGLATALATLFRQFIAGGLLFHIFRSATSAFHLGRATLFGGAAYIATGRGFSLRRKSFTQVYVNYGRSHMYLGMDVLIMVILILVVGNNGGSSLPIPAAAMWSPLLVAAALLAGPFWFTPFFFRLSQVMRDTREFRAWVAGSAARGVPEGWAEWNANQLAALRNDAGVQVPRYRFWSNLAIVLPRAAIASLSAIAAVTGAHFNAPPVPDLLWVLGGSVFFWALLWLWATTRRSYTASGLAQRWRWAKGLVQLTAVAALCFLAAICIFMTQRGLRFSGVLITLYANYQVAQLLVAVAVSWFPKTMAARRLANAAFRQADVALGTALAAVLVVICFIGEIGLVMVDKVQTLVQFNDRYSHAQAARPYAGDDDPAAAAVRGDGGGGGGLVAAAAAALRRRIPSHQALPLLSGGGGAPPSRGGGGGGGAPVAGASGVPMGSTPGWVSPAFGAGGRGGTPYGGSSTPVQPVVYGSTNVGGILAAVQRSPSSAALLSAAGAGSSGYPAIPLPVPPVPMPMPAAVSALRVPGTTDSSGAATPTFSAPMPPATHAAAVYQAQQQQQQQQQQQLQLPASRMGPSRQTSINTPGGGSGGPSSKDLSWGSSGALPRPIELSRAPTASTVVGGAPSRTTSGGVATATASSGSAVPPLVGEHRRYPSNTTASLASANSAVNIGGVAPGAAAAAAASSSSSHLTSPSASVVVAAHSRLPPAEDWQAVANAAAEAALARGAMFSPTATFSAYANGSGAAASGNGNGNGVNGGGVRSSLRSSTGSQGAAAPPLAAAMVSAPGPAGLMELALPQPAWGSRPTSGTTASAASRAAAAAASAAAAAAAVPRVSASGASSNSILDNVLPARGGSESATSSRVSPMRARQAPRAALPAIAPPPAHSAAVLSGAAPPAGLPAIRVSPRRRVSGNGSGSGSNSFAAPPAVEDGPLSGWVQPRSMPYDGNSTGGSVSSNVNAR</sequence>
<feature type="transmembrane region" description="Helical" evidence="2">
    <location>
        <begin position="2438"/>
        <end position="2462"/>
    </location>
</feature>
<feature type="transmembrane region" description="Helical" evidence="2">
    <location>
        <begin position="2660"/>
        <end position="2682"/>
    </location>
</feature>
<evidence type="ECO:0000313" key="5">
    <source>
        <dbReference type="Proteomes" id="UP000613740"/>
    </source>
</evidence>
<dbReference type="PANTHER" id="PTHR12741">
    <property type="entry name" value="LYST-INTERACTING PROTEIN LIP5 DOPAMINE RESPONSIVE PROTEIN DRG-1"/>
    <property type="match status" value="1"/>
</dbReference>
<feature type="compositionally biased region" description="Low complexity" evidence="1">
    <location>
        <begin position="2965"/>
        <end position="2981"/>
    </location>
</feature>
<dbReference type="Pfam" id="PF02364">
    <property type="entry name" value="Glucan_synthase"/>
    <property type="match status" value="1"/>
</dbReference>
<feature type="compositionally biased region" description="Low complexity" evidence="1">
    <location>
        <begin position="120"/>
        <end position="131"/>
    </location>
</feature>
<feature type="region of interest" description="Disordered" evidence="1">
    <location>
        <begin position="2742"/>
        <end position="2770"/>
    </location>
</feature>
<evidence type="ECO:0000259" key="3">
    <source>
        <dbReference type="Pfam" id="PF02364"/>
    </source>
</evidence>
<feature type="region of interest" description="Disordered" evidence="1">
    <location>
        <begin position="694"/>
        <end position="770"/>
    </location>
</feature>
<name>A0A835SUX5_9CHLO</name>
<feature type="compositionally biased region" description="Gly residues" evidence="1">
    <location>
        <begin position="322"/>
        <end position="332"/>
    </location>
</feature>
<feature type="region of interest" description="Disordered" evidence="1">
    <location>
        <begin position="112"/>
        <end position="131"/>
    </location>
</feature>
<dbReference type="GO" id="GO:0005886">
    <property type="term" value="C:plasma membrane"/>
    <property type="evidence" value="ECO:0007669"/>
    <property type="project" value="TreeGrafter"/>
</dbReference>
<comment type="caution">
    <text evidence="4">The sequence shown here is derived from an EMBL/GenBank/DDBJ whole genome shotgun (WGS) entry which is preliminary data.</text>
</comment>
<feature type="transmembrane region" description="Helical" evidence="2">
    <location>
        <begin position="961"/>
        <end position="978"/>
    </location>
</feature>
<feature type="transmembrane region" description="Helical" evidence="2">
    <location>
        <begin position="2329"/>
        <end position="2350"/>
    </location>
</feature>
<dbReference type="EMBL" id="JAEHOD010000069">
    <property type="protein sequence ID" value="KAG2432002.1"/>
    <property type="molecule type" value="Genomic_DNA"/>
</dbReference>
<feature type="compositionally biased region" description="Gly residues" evidence="1">
    <location>
        <begin position="2747"/>
        <end position="2765"/>
    </location>
</feature>
<keyword evidence="2" id="KW-0812">Transmembrane</keyword>
<feature type="transmembrane region" description="Helical" evidence="2">
    <location>
        <begin position="2362"/>
        <end position="2386"/>
    </location>
</feature>
<feature type="region of interest" description="Disordered" evidence="1">
    <location>
        <begin position="3236"/>
        <end position="3298"/>
    </location>
</feature>
<feature type="region of interest" description="Disordered" evidence="1">
    <location>
        <begin position="3178"/>
        <end position="3211"/>
    </location>
</feature>
<dbReference type="InterPro" id="IPR003440">
    <property type="entry name" value="Glyco_trans_48_dom"/>
</dbReference>
<feature type="transmembrane region" description="Helical" evidence="2">
    <location>
        <begin position="818"/>
        <end position="845"/>
    </location>
</feature>
<dbReference type="GO" id="GO:0006075">
    <property type="term" value="P:(1-&gt;3)-beta-D-glucan biosynthetic process"/>
    <property type="evidence" value="ECO:0007669"/>
    <property type="project" value="InterPro"/>
</dbReference>
<feature type="transmembrane region" description="Helical" evidence="2">
    <location>
        <begin position="2588"/>
        <end position="2608"/>
    </location>
</feature>
<feature type="transmembrane region" description="Helical" evidence="2">
    <location>
        <begin position="1096"/>
        <end position="1125"/>
    </location>
</feature>
<protein>
    <recommendedName>
        <fullName evidence="3">Glycosyl transferase 48 domain-containing protein</fullName>
    </recommendedName>
</protein>
<evidence type="ECO:0000256" key="2">
    <source>
        <dbReference type="SAM" id="Phobius"/>
    </source>
</evidence>
<reference evidence="4" key="1">
    <citation type="journal article" date="2020" name="bioRxiv">
        <title>Comparative genomics of Chlamydomonas.</title>
        <authorList>
            <person name="Craig R.J."/>
            <person name="Hasan A.R."/>
            <person name="Ness R.W."/>
            <person name="Keightley P.D."/>
        </authorList>
    </citation>
    <scope>NUCLEOTIDE SEQUENCE</scope>
    <source>
        <strain evidence="4">CCAP 11/173</strain>
    </source>
</reference>
<feature type="transmembrane region" description="Helical" evidence="2">
    <location>
        <begin position="2407"/>
        <end position="2426"/>
    </location>
</feature>
<evidence type="ECO:0000256" key="1">
    <source>
        <dbReference type="SAM" id="MobiDB-lite"/>
    </source>
</evidence>